<accession>A0A7R8WXQ5</accession>
<feature type="transmembrane region" description="Helical" evidence="1">
    <location>
        <begin position="438"/>
        <end position="460"/>
    </location>
</feature>
<dbReference type="PANTHER" id="PTHR10151:SF120">
    <property type="entry name" value="BIS(5'-ADENOSYL)-TRIPHOSPHATASE"/>
    <property type="match status" value="1"/>
</dbReference>
<gene>
    <name evidence="2" type="ORF">DSTB1V02_LOCUS106</name>
</gene>
<dbReference type="InterPro" id="IPR002591">
    <property type="entry name" value="Phosphodiest/P_Trfase"/>
</dbReference>
<dbReference type="OrthoDB" id="415411at2759"/>
<reference evidence="2" key="1">
    <citation type="submission" date="2020-11" db="EMBL/GenBank/DDBJ databases">
        <authorList>
            <person name="Tran Van P."/>
        </authorList>
    </citation>
    <scope>NUCLEOTIDE SEQUENCE</scope>
</reference>
<dbReference type="Gene3D" id="3.30.1360.180">
    <property type="match status" value="1"/>
</dbReference>
<evidence type="ECO:0000256" key="1">
    <source>
        <dbReference type="SAM" id="Phobius"/>
    </source>
</evidence>
<dbReference type="SUPFAM" id="SSF53649">
    <property type="entry name" value="Alkaline phosphatase-like"/>
    <property type="match status" value="1"/>
</dbReference>
<keyword evidence="1" id="KW-1133">Transmembrane helix</keyword>
<keyword evidence="3" id="KW-1185">Reference proteome</keyword>
<evidence type="ECO:0000313" key="3">
    <source>
        <dbReference type="Proteomes" id="UP000677054"/>
    </source>
</evidence>
<name>A0A7R8WXQ5_9CRUS</name>
<keyword evidence="1" id="KW-0812">Transmembrane</keyword>
<protein>
    <submittedName>
        <fullName evidence="2">Uncharacterized protein</fullName>
    </submittedName>
</protein>
<dbReference type="EMBL" id="CAJPEV010000006">
    <property type="protein sequence ID" value="CAG0878583.1"/>
    <property type="molecule type" value="Genomic_DNA"/>
</dbReference>
<dbReference type="AlphaFoldDB" id="A0A7R8WXQ5"/>
<dbReference type="GO" id="GO:0016787">
    <property type="term" value="F:hydrolase activity"/>
    <property type="evidence" value="ECO:0007669"/>
    <property type="project" value="UniProtKB-ARBA"/>
</dbReference>
<dbReference type="Proteomes" id="UP000677054">
    <property type="component" value="Unassembled WGS sequence"/>
</dbReference>
<organism evidence="2">
    <name type="scientific">Darwinula stevensoni</name>
    <dbReference type="NCBI Taxonomy" id="69355"/>
    <lineage>
        <taxon>Eukaryota</taxon>
        <taxon>Metazoa</taxon>
        <taxon>Ecdysozoa</taxon>
        <taxon>Arthropoda</taxon>
        <taxon>Crustacea</taxon>
        <taxon>Oligostraca</taxon>
        <taxon>Ostracoda</taxon>
        <taxon>Podocopa</taxon>
        <taxon>Podocopida</taxon>
        <taxon>Darwinulocopina</taxon>
        <taxon>Darwinuloidea</taxon>
        <taxon>Darwinulidae</taxon>
        <taxon>Darwinula</taxon>
    </lineage>
</organism>
<dbReference type="CDD" id="cd16018">
    <property type="entry name" value="Enpp"/>
    <property type="match status" value="1"/>
</dbReference>
<evidence type="ECO:0000313" key="2">
    <source>
        <dbReference type="EMBL" id="CAD7240069.1"/>
    </source>
</evidence>
<dbReference type="EMBL" id="LR899523">
    <property type="protein sequence ID" value="CAD7240069.1"/>
    <property type="molecule type" value="Genomic_DNA"/>
</dbReference>
<keyword evidence="1" id="KW-0472">Membrane</keyword>
<dbReference type="InterPro" id="IPR017850">
    <property type="entry name" value="Alkaline_phosphatase_core_sf"/>
</dbReference>
<dbReference type="Gene3D" id="3.40.720.10">
    <property type="entry name" value="Alkaline Phosphatase, subunit A"/>
    <property type="match status" value="1"/>
</dbReference>
<dbReference type="Pfam" id="PF01663">
    <property type="entry name" value="Phosphodiest"/>
    <property type="match status" value="1"/>
</dbReference>
<dbReference type="PANTHER" id="PTHR10151">
    <property type="entry name" value="ECTONUCLEOTIDE PYROPHOSPHATASE/PHOSPHODIESTERASE"/>
    <property type="match status" value="1"/>
</dbReference>
<proteinExistence type="predicted"/>
<sequence>MPRLKPRILISFLSPILVLFLVFNVQGHFERERSRFPLVLLVSFDGFGHDYFEKAKTPNFDLLKKEGAFIPRLTPVFVTKTFPNHQSIVTGLFAESHGVLGSSLYDQANESLVDLFSDGEFYATKNSKAIPVWTLNEDADEGRKSGVVAWPGYNFHYGSNHRLPTHSMSFASNLTYRQWVKSMDTAISWFEHHTTPANLVVFYLAEPDTTGHLYGPESEQVKEKISQIDDLVGHMVSKLKELELLSEVNLIILSDHGMLSVPRKNIIHLRDIADPRDYHIANSSPSLFIYPNPGKEAKVLEAFKKASMQMNFTFYETWSAPDHWHFKENPYLPPFFIIADKGYAFDEVPWLVNYNDGQEFHGVHGYDNLMPEMQPFFLARGPAFKKGYVGSSLESVDIYPLLCHLLQLTPNPNNGSLIHALPLLIQPPSHIFSLIEIIAAYMLACFAVMIAACFVLGAMWQPRTKSSVETYNLWSRNGEKESNADESVKLLVNEDDVSP</sequence>